<evidence type="ECO:0000256" key="1">
    <source>
        <dbReference type="SAM" id="MobiDB-lite"/>
    </source>
</evidence>
<evidence type="ECO:0000313" key="2">
    <source>
        <dbReference type="EMBL" id="PFH55646.1"/>
    </source>
</evidence>
<dbReference type="EMBL" id="LAZP02000822">
    <property type="protein sequence ID" value="PFH55646.1"/>
    <property type="molecule type" value="Genomic_DNA"/>
</dbReference>
<dbReference type="STRING" id="268505.A0A2A9P465"/>
<name>A0A2A9P465_OPHUN</name>
<dbReference type="PANTHER" id="PTHR37846:SF1">
    <property type="entry name" value="DEACETYLASE-LIKE PROTEIN"/>
    <property type="match status" value="1"/>
</dbReference>
<comment type="caution">
    <text evidence="2">The sequence shown here is derived from an EMBL/GenBank/DDBJ whole genome shotgun (WGS) entry which is preliminary data.</text>
</comment>
<accession>A0A2A9P465</accession>
<dbReference type="PANTHER" id="PTHR37846">
    <property type="entry name" value="YALI0B21296P"/>
    <property type="match status" value="1"/>
</dbReference>
<sequence length="112" mass="12754">MARRKDSPPRRQPDRSIPSEKTLLDLAHARMLFASPTTPPPPSSSTSRILDTALSSFSLAMLHFTFDLLVQHQYGSEIVWLGLAVRTVRAWLRAFLPPSVLRYPTARHRHPR</sequence>
<proteinExistence type="predicted"/>
<reference evidence="2 3" key="2">
    <citation type="journal article" date="2017" name="Sci. Rep.">
        <title>Ant-infecting Ophiocordyceps genomes reveal a high diversity of potential behavioral manipulation genes and a possible major role for enterotoxins.</title>
        <authorList>
            <person name="de Bekker C."/>
            <person name="Ohm R.A."/>
            <person name="Evans H.C."/>
            <person name="Brachmann A."/>
            <person name="Hughes D.P."/>
        </authorList>
    </citation>
    <scope>NUCLEOTIDE SEQUENCE [LARGE SCALE GENOMIC DNA]</scope>
    <source>
        <strain evidence="2 3">SC16a</strain>
    </source>
</reference>
<keyword evidence="3" id="KW-1185">Reference proteome</keyword>
<gene>
    <name evidence="2" type="ORF">XA68_17903</name>
</gene>
<feature type="compositionally biased region" description="Basic and acidic residues" evidence="1">
    <location>
        <begin position="1"/>
        <end position="18"/>
    </location>
</feature>
<dbReference type="OrthoDB" id="4924470at2759"/>
<evidence type="ECO:0000313" key="3">
    <source>
        <dbReference type="Proteomes" id="UP000037136"/>
    </source>
</evidence>
<protein>
    <submittedName>
        <fullName evidence="2">Uncharacterized protein</fullName>
    </submittedName>
</protein>
<dbReference type="AlphaFoldDB" id="A0A2A9P465"/>
<dbReference type="Proteomes" id="UP000037136">
    <property type="component" value="Unassembled WGS sequence"/>
</dbReference>
<organism evidence="2 3">
    <name type="scientific">Ophiocordyceps unilateralis</name>
    <name type="common">Zombie-ant fungus</name>
    <name type="synonym">Torrubia unilateralis</name>
    <dbReference type="NCBI Taxonomy" id="268505"/>
    <lineage>
        <taxon>Eukaryota</taxon>
        <taxon>Fungi</taxon>
        <taxon>Dikarya</taxon>
        <taxon>Ascomycota</taxon>
        <taxon>Pezizomycotina</taxon>
        <taxon>Sordariomycetes</taxon>
        <taxon>Hypocreomycetidae</taxon>
        <taxon>Hypocreales</taxon>
        <taxon>Ophiocordycipitaceae</taxon>
        <taxon>Ophiocordyceps</taxon>
    </lineage>
</organism>
<feature type="region of interest" description="Disordered" evidence="1">
    <location>
        <begin position="1"/>
        <end position="20"/>
    </location>
</feature>
<reference evidence="2 3" key="1">
    <citation type="journal article" date="2015" name="BMC Genomics">
        <title>Gene expression during zombie ant biting behavior reflects the complexity underlying fungal parasitic behavioral manipulation.</title>
        <authorList>
            <person name="de Bekker C."/>
            <person name="Ohm R.A."/>
            <person name="Loreto R.G."/>
            <person name="Sebastian A."/>
            <person name="Albert I."/>
            <person name="Merrow M."/>
            <person name="Brachmann A."/>
            <person name="Hughes D.P."/>
        </authorList>
    </citation>
    <scope>NUCLEOTIDE SEQUENCE [LARGE SCALE GENOMIC DNA]</scope>
    <source>
        <strain evidence="2 3">SC16a</strain>
    </source>
</reference>